<proteinExistence type="predicted"/>
<gene>
    <name evidence="2" type="ORF">NMK71_06065</name>
</gene>
<dbReference type="InterPro" id="IPR024775">
    <property type="entry name" value="DinB-like"/>
</dbReference>
<dbReference type="RefSeq" id="WP_304420493.1">
    <property type="nucleotide sequence ID" value="NZ_JANCMU010000002.1"/>
</dbReference>
<dbReference type="PANTHER" id="PTHR39473">
    <property type="match status" value="1"/>
</dbReference>
<evidence type="ECO:0000313" key="3">
    <source>
        <dbReference type="Proteomes" id="UP001152599"/>
    </source>
</evidence>
<organism evidence="2 3">
    <name type="scientific">Profundicola chukchiensis</name>
    <dbReference type="NCBI Taxonomy" id="2961959"/>
    <lineage>
        <taxon>Bacteria</taxon>
        <taxon>Pseudomonadati</taxon>
        <taxon>Bacteroidota</taxon>
        <taxon>Flavobacteriia</taxon>
        <taxon>Flavobacteriales</taxon>
        <taxon>Weeksellaceae</taxon>
        <taxon>Profundicola</taxon>
    </lineage>
</organism>
<protein>
    <submittedName>
        <fullName evidence="2">DinB family protein</fullName>
    </submittedName>
</protein>
<evidence type="ECO:0000259" key="1">
    <source>
        <dbReference type="Pfam" id="PF12867"/>
    </source>
</evidence>
<feature type="domain" description="DinB-like" evidence="1">
    <location>
        <begin position="2"/>
        <end position="120"/>
    </location>
</feature>
<dbReference type="Proteomes" id="UP001152599">
    <property type="component" value="Unassembled WGS sequence"/>
</dbReference>
<keyword evidence="3" id="KW-1185">Reference proteome</keyword>
<dbReference type="AlphaFoldDB" id="A0A9X4RWM5"/>
<name>A0A9X4RWM5_9FLAO</name>
<dbReference type="EMBL" id="JANCMU010000002">
    <property type="protein sequence ID" value="MDG4945972.1"/>
    <property type="molecule type" value="Genomic_DNA"/>
</dbReference>
<dbReference type="SUPFAM" id="SSF109854">
    <property type="entry name" value="DinB/YfiT-like putative metalloenzymes"/>
    <property type="match status" value="1"/>
</dbReference>
<sequence>MRELLNQLNEEDYCTPMEKVFNSTIGKHTRHIIEFYQLFLKAYDGLHLCYDERSRNINLESSINDALFALNEIIQQLDSNLEDKELQLRTCILGEKHNLKTSVSRELLYLLEHTTHHLASIRIGVSNLNPDFNSLQELGVAYSTPNLQNS</sequence>
<comment type="caution">
    <text evidence="2">The sequence shown here is derived from an EMBL/GenBank/DDBJ whole genome shotgun (WGS) entry which is preliminary data.</text>
</comment>
<dbReference type="PANTHER" id="PTHR39473:SF1">
    <property type="entry name" value="DINB-LIKE DOMAIN-CONTAINING PROTEIN"/>
    <property type="match status" value="1"/>
</dbReference>
<dbReference type="InterPro" id="IPR034660">
    <property type="entry name" value="DinB/YfiT-like"/>
</dbReference>
<evidence type="ECO:0000313" key="2">
    <source>
        <dbReference type="EMBL" id="MDG4945972.1"/>
    </source>
</evidence>
<dbReference type="Pfam" id="PF12867">
    <property type="entry name" value="DinB_2"/>
    <property type="match status" value="1"/>
</dbReference>
<dbReference type="Gene3D" id="1.20.120.450">
    <property type="entry name" value="dinb family like domain"/>
    <property type="match status" value="1"/>
</dbReference>
<accession>A0A9X4RWM5</accession>
<reference evidence="2" key="1">
    <citation type="submission" date="2022-07" db="EMBL/GenBank/DDBJ databases">
        <title>Description and genome-wide analysis of Profundicola chukchiensis gen. nov., sp. nov., marine bacteria isolated from bottom sediments of the Chukchi Sea.</title>
        <authorList>
            <person name="Romanenko L."/>
            <person name="Otstavnykh N."/>
            <person name="Kurilenko V."/>
            <person name="Eremeev V."/>
            <person name="Velansky P."/>
            <person name="Mikhailov V."/>
            <person name="Isaeva M."/>
        </authorList>
    </citation>
    <scope>NUCLEOTIDE SEQUENCE</scope>
    <source>
        <strain evidence="2">KMM 9713</strain>
    </source>
</reference>